<evidence type="ECO:0000313" key="6">
    <source>
        <dbReference type="EMBL" id="NEA22791.1"/>
    </source>
</evidence>
<gene>
    <name evidence="6" type="ORF">G3I70_09825</name>
</gene>
<evidence type="ECO:0000256" key="5">
    <source>
        <dbReference type="SAM" id="Phobius"/>
    </source>
</evidence>
<feature type="transmembrane region" description="Helical" evidence="5">
    <location>
        <begin position="28"/>
        <end position="45"/>
    </location>
</feature>
<feature type="transmembrane region" description="Helical" evidence="5">
    <location>
        <begin position="240"/>
        <end position="263"/>
    </location>
</feature>
<dbReference type="InterPro" id="IPR038665">
    <property type="entry name" value="Voltage-dep_anion_channel_sf"/>
</dbReference>
<reference evidence="6 7" key="1">
    <citation type="submission" date="2020-01" db="EMBL/GenBank/DDBJ databases">
        <title>Insect and environment-associated Actinomycetes.</title>
        <authorList>
            <person name="Currrie C."/>
            <person name="Chevrette M."/>
            <person name="Carlson C."/>
            <person name="Stubbendieck R."/>
            <person name="Wendt-Pienkowski E."/>
        </authorList>
    </citation>
    <scope>NUCLEOTIDE SEQUENCE [LARGE SCALE GENOMIC DNA]</scope>
    <source>
        <strain evidence="6 7">SID10258</strain>
    </source>
</reference>
<accession>A0A6L9QBK9</accession>
<sequence length="294" mass="30191">MATGIVAVGLHLAGFAWAARVLLAIMAALWAVLAVTFCGQFGGGLERWREETSGPAALTAVAGTGVLGDGVAMIGRPVAAAVLLALTALLWAALLPRVLRNLRWRVPGAAYMVTVATQAVAVLAASLAVHPHARWLLWPAGVLLAFGLLLYVLVLTRFDFAELAGGAGDHWVAGGSLSISALAFAKVTHAAGASAPLVSGTLVAGTLTVLAVALGWYAVLVVCEVLSPRAAYDGRRWSTVFPLGMTAVSAMTAGRACDIPWLWTLGEVLLWPAAAAWLVVAAGAVRHAFASASS</sequence>
<keyword evidence="3 5" id="KW-1133">Transmembrane helix</keyword>
<dbReference type="Gene3D" id="1.50.10.150">
    <property type="entry name" value="Voltage-dependent anion channel"/>
    <property type="match status" value="1"/>
</dbReference>
<feature type="transmembrane region" description="Helical" evidence="5">
    <location>
        <begin position="135"/>
        <end position="155"/>
    </location>
</feature>
<comment type="caution">
    <text evidence="6">The sequence shown here is derived from an EMBL/GenBank/DDBJ whole genome shotgun (WGS) entry which is preliminary data.</text>
</comment>
<dbReference type="AlphaFoldDB" id="A0A6L9QBK9"/>
<proteinExistence type="predicted"/>
<dbReference type="GO" id="GO:0016020">
    <property type="term" value="C:membrane"/>
    <property type="evidence" value="ECO:0007669"/>
    <property type="project" value="UniProtKB-SubCell"/>
</dbReference>
<keyword evidence="2 5" id="KW-0812">Transmembrane</keyword>
<organism evidence="6 7">
    <name type="scientific">Actinomadura bangladeshensis</name>
    <dbReference type="NCBI Taxonomy" id="453573"/>
    <lineage>
        <taxon>Bacteria</taxon>
        <taxon>Bacillati</taxon>
        <taxon>Actinomycetota</taxon>
        <taxon>Actinomycetes</taxon>
        <taxon>Streptosporangiales</taxon>
        <taxon>Thermomonosporaceae</taxon>
        <taxon>Actinomadura</taxon>
    </lineage>
</organism>
<feature type="transmembrane region" description="Helical" evidence="5">
    <location>
        <begin position="269"/>
        <end position="289"/>
    </location>
</feature>
<dbReference type="Proteomes" id="UP000475532">
    <property type="component" value="Unassembled WGS sequence"/>
</dbReference>
<protein>
    <recommendedName>
        <fullName evidence="8">C4-dicarboxylate ABC transporter</fullName>
    </recommendedName>
</protein>
<dbReference type="GO" id="GO:0055085">
    <property type="term" value="P:transmembrane transport"/>
    <property type="evidence" value="ECO:0007669"/>
    <property type="project" value="InterPro"/>
</dbReference>
<dbReference type="EMBL" id="JAAGLI010000239">
    <property type="protein sequence ID" value="NEA22791.1"/>
    <property type="molecule type" value="Genomic_DNA"/>
</dbReference>
<dbReference type="InterPro" id="IPR004695">
    <property type="entry name" value="SLAC1/Mae1/Ssu1/TehA"/>
</dbReference>
<evidence type="ECO:0008006" key="8">
    <source>
        <dbReference type="Google" id="ProtNLM"/>
    </source>
</evidence>
<evidence type="ECO:0000256" key="2">
    <source>
        <dbReference type="ARBA" id="ARBA00022692"/>
    </source>
</evidence>
<keyword evidence="4 5" id="KW-0472">Membrane</keyword>
<feature type="transmembrane region" description="Helical" evidence="5">
    <location>
        <begin position="197"/>
        <end position="219"/>
    </location>
</feature>
<evidence type="ECO:0000256" key="1">
    <source>
        <dbReference type="ARBA" id="ARBA00004141"/>
    </source>
</evidence>
<feature type="transmembrane region" description="Helical" evidence="5">
    <location>
        <begin position="167"/>
        <end position="185"/>
    </location>
</feature>
<name>A0A6L9QBK9_9ACTN</name>
<evidence type="ECO:0000313" key="7">
    <source>
        <dbReference type="Proteomes" id="UP000475532"/>
    </source>
</evidence>
<feature type="transmembrane region" description="Helical" evidence="5">
    <location>
        <begin position="111"/>
        <end position="129"/>
    </location>
</feature>
<dbReference type="Pfam" id="PF03595">
    <property type="entry name" value="SLAC1"/>
    <property type="match status" value="1"/>
</dbReference>
<comment type="subcellular location">
    <subcellularLocation>
        <location evidence="1">Membrane</location>
        <topology evidence="1">Multi-pass membrane protein</topology>
    </subcellularLocation>
</comment>
<feature type="transmembrane region" description="Helical" evidence="5">
    <location>
        <begin position="80"/>
        <end position="99"/>
    </location>
</feature>
<evidence type="ECO:0000256" key="3">
    <source>
        <dbReference type="ARBA" id="ARBA00022989"/>
    </source>
</evidence>
<evidence type="ECO:0000256" key="4">
    <source>
        <dbReference type="ARBA" id="ARBA00023136"/>
    </source>
</evidence>